<feature type="region of interest" description="Disordered" evidence="1">
    <location>
        <begin position="34"/>
        <end position="60"/>
    </location>
</feature>
<keyword evidence="3" id="KW-1185">Reference proteome</keyword>
<comment type="caution">
    <text evidence="2">The sequence shown here is derived from an EMBL/GenBank/DDBJ whole genome shotgun (WGS) entry which is preliminary data.</text>
</comment>
<proteinExistence type="predicted"/>
<gene>
    <name evidence="2" type="ORF">GCM10023187_35480</name>
</gene>
<feature type="compositionally biased region" description="Basic and acidic residues" evidence="1">
    <location>
        <begin position="34"/>
        <end position="49"/>
    </location>
</feature>
<evidence type="ECO:0000313" key="2">
    <source>
        <dbReference type="EMBL" id="GAA4410647.1"/>
    </source>
</evidence>
<protein>
    <submittedName>
        <fullName evidence="2">Uncharacterized protein</fullName>
    </submittedName>
</protein>
<sequence>MNINQVREELHKLIDEIDDLYVLNGLYRNLAAEKRHKAEYDKEQAEKNAKSTTRRTKRGN</sequence>
<dbReference type="RefSeq" id="WP_345269218.1">
    <property type="nucleotide sequence ID" value="NZ_BAABHB010000007.1"/>
</dbReference>
<reference evidence="3" key="1">
    <citation type="journal article" date="2019" name="Int. J. Syst. Evol. Microbiol.">
        <title>The Global Catalogue of Microorganisms (GCM) 10K type strain sequencing project: providing services to taxonomists for standard genome sequencing and annotation.</title>
        <authorList>
            <consortium name="The Broad Institute Genomics Platform"/>
            <consortium name="The Broad Institute Genome Sequencing Center for Infectious Disease"/>
            <person name="Wu L."/>
            <person name="Ma J."/>
        </authorList>
    </citation>
    <scope>NUCLEOTIDE SEQUENCE [LARGE SCALE GENOMIC DNA]</scope>
    <source>
        <strain evidence="3">JCM 17925</strain>
    </source>
</reference>
<dbReference type="Proteomes" id="UP001500936">
    <property type="component" value="Unassembled WGS sequence"/>
</dbReference>
<name>A0ABP8KM61_9BACT</name>
<dbReference type="EMBL" id="BAABHB010000007">
    <property type="protein sequence ID" value="GAA4410647.1"/>
    <property type="molecule type" value="Genomic_DNA"/>
</dbReference>
<organism evidence="2 3">
    <name type="scientific">Nibrella viscosa</name>
    <dbReference type="NCBI Taxonomy" id="1084524"/>
    <lineage>
        <taxon>Bacteria</taxon>
        <taxon>Pseudomonadati</taxon>
        <taxon>Bacteroidota</taxon>
        <taxon>Cytophagia</taxon>
        <taxon>Cytophagales</taxon>
        <taxon>Spirosomataceae</taxon>
        <taxon>Nibrella</taxon>
    </lineage>
</organism>
<evidence type="ECO:0000256" key="1">
    <source>
        <dbReference type="SAM" id="MobiDB-lite"/>
    </source>
</evidence>
<evidence type="ECO:0000313" key="3">
    <source>
        <dbReference type="Proteomes" id="UP001500936"/>
    </source>
</evidence>
<accession>A0ABP8KM61</accession>